<evidence type="ECO:0000313" key="1">
    <source>
        <dbReference type="EMBL" id="ABY63004.1"/>
    </source>
</evidence>
<keyword evidence="2" id="KW-1185">Reference proteome</keyword>
<gene>
    <name evidence="1" type="ORF">201phi2-1p174</name>
</gene>
<evidence type="ECO:0000313" key="2">
    <source>
        <dbReference type="Proteomes" id="UP000002421"/>
    </source>
</evidence>
<proteinExistence type="predicted"/>
<dbReference type="RefSeq" id="YP_001956898.1">
    <property type="nucleotide sequence ID" value="NC_010821.1"/>
</dbReference>
<protein>
    <submittedName>
        <fullName evidence="1">Uncharacterized protein</fullName>
    </submittedName>
</protein>
<name>B3FJ37_BP201</name>
<reference evidence="1 2" key="1">
    <citation type="journal article" date="2008" name="Virology">
        <title>Characterization of Pseudomonas chlororaphis myovirus 201varphi2-1 via genomic sequencing, mass spectrometry, and electron microscopy.</title>
        <authorList>
            <person name="Thomas J.A."/>
            <person name="Rolando M.R."/>
            <person name="Carroll C.A."/>
            <person name="Shen P.S."/>
            <person name="Belnap D.M."/>
            <person name="Weintraub S.T."/>
            <person name="Serwer P."/>
            <person name="Hardies S.C."/>
        </authorList>
    </citation>
    <scope>NUCLEOTIDE SEQUENCE</scope>
</reference>
<dbReference type="EMBL" id="EU197055">
    <property type="protein sequence ID" value="ABY63004.1"/>
    <property type="molecule type" value="Genomic_DNA"/>
</dbReference>
<organismHost>
    <name type="scientific">Pseudomonas chlororaphis</name>
    <dbReference type="NCBI Taxonomy" id="587753"/>
</organismHost>
<accession>B3FJ37</accession>
<sequence>MKDNIIISALLHRIKALQEQAKPSAEQLRVLMQYAECNHPELARLVREDPVWERFQQRYNDPGVPHINGLAHVSQQLFELGFCKYLFTLGYTEVIHDCAYIKVRQHNDDMVGVACHLSGNDKMWGSELLCQTKDVWKTIDHLIGNY</sequence>
<dbReference type="KEGG" id="vg:6372291"/>
<organism evidence="1 2">
    <name type="scientific">Pseudomonas phage 201phi2-1</name>
    <name type="common">Pseudomonas chlororaphis phage 201phi2-1</name>
    <dbReference type="NCBI Taxonomy" id="198110"/>
    <lineage>
        <taxon>Viruses</taxon>
        <taxon>Duplodnaviria</taxon>
        <taxon>Heunggongvirae</taxon>
        <taxon>Uroviricota</taxon>
        <taxon>Caudoviricetes</taxon>
        <taxon>Chimalliviridae</taxon>
        <taxon>Serwervirus</taxon>
        <taxon>Serwervirus 201phi21</taxon>
    </lineage>
</organism>
<dbReference type="Proteomes" id="UP000002421">
    <property type="component" value="Segment"/>
</dbReference>